<dbReference type="PANTHER" id="PTHR33526:SF1">
    <property type="entry name" value="EXPRESSED PROTEIN"/>
    <property type="match status" value="1"/>
</dbReference>
<dbReference type="InParanoid" id="A0A2K2DNM0"/>
<reference evidence="1 2" key="1">
    <citation type="journal article" date="2010" name="Nature">
        <title>Genome sequencing and analysis of the model grass Brachypodium distachyon.</title>
        <authorList>
            <consortium name="International Brachypodium Initiative"/>
        </authorList>
    </citation>
    <scope>NUCLEOTIDE SEQUENCE [LARGE SCALE GENOMIC DNA]</scope>
    <source>
        <strain evidence="1 2">Bd21</strain>
    </source>
</reference>
<dbReference type="EMBL" id="CM000880">
    <property type="protein sequence ID" value="PNT75874.1"/>
    <property type="molecule type" value="Genomic_DNA"/>
</dbReference>
<dbReference type="EnsemblPlants" id="PNT75874">
    <property type="protein sequence ID" value="PNT75874"/>
    <property type="gene ID" value="BRADI_1g39924v3"/>
</dbReference>
<dbReference type="PANTHER" id="PTHR33526">
    <property type="entry name" value="OS07G0123800 PROTEIN"/>
    <property type="match status" value="1"/>
</dbReference>
<dbReference type="Gramene" id="PNT75874">
    <property type="protein sequence ID" value="PNT75874"/>
    <property type="gene ID" value="BRADI_1g39924v3"/>
</dbReference>
<evidence type="ECO:0000313" key="1">
    <source>
        <dbReference type="EMBL" id="PNT75874.1"/>
    </source>
</evidence>
<dbReference type="Proteomes" id="UP000008810">
    <property type="component" value="Chromosome 1"/>
</dbReference>
<accession>A0A2K2DNM0</accession>
<dbReference type="InterPro" id="IPR016972">
    <property type="entry name" value="UCP031279"/>
</dbReference>
<reference evidence="2" key="3">
    <citation type="submission" date="2018-08" db="UniProtKB">
        <authorList>
            <consortium name="EnsemblPlants"/>
        </authorList>
    </citation>
    <scope>IDENTIFICATION</scope>
    <source>
        <strain evidence="2">cv. Bd21</strain>
    </source>
</reference>
<protein>
    <submittedName>
        <fullName evidence="1 2">Uncharacterized protein</fullName>
    </submittedName>
</protein>
<name>A0A2K2DNM0_BRADI</name>
<dbReference type="PIRSF" id="PIRSF031279">
    <property type="entry name" value="UCP031279"/>
    <property type="match status" value="1"/>
</dbReference>
<sequence>MSSSKLRWPWRTPIRLGRSRDFYVRSVTGCARYVPTDHVFGAYPVLVPVTAPPPRSYSCGSDWGGDLRELIRATSQRQRGEQQAVVLQGKSTAGRLLPSMARVDEDASCDFGGGREEAGTTA</sequence>
<proteinExistence type="predicted"/>
<reference evidence="1" key="2">
    <citation type="submission" date="2017-06" db="EMBL/GenBank/DDBJ databases">
        <title>WGS assembly of Brachypodium distachyon.</title>
        <authorList>
            <consortium name="The International Brachypodium Initiative"/>
            <person name="Lucas S."/>
            <person name="Harmon-Smith M."/>
            <person name="Lail K."/>
            <person name="Tice H."/>
            <person name="Grimwood J."/>
            <person name="Bruce D."/>
            <person name="Barry K."/>
            <person name="Shu S."/>
            <person name="Lindquist E."/>
            <person name="Wang M."/>
            <person name="Pitluck S."/>
            <person name="Vogel J.P."/>
            <person name="Garvin D.F."/>
            <person name="Mockler T.C."/>
            <person name="Schmutz J."/>
            <person name="Rokhsar D."/>
            <person name="Bevan M.W."/>
        </authorList>
    </citation>
    <scope>NUCLEOTIDE SEQUENCE</scope>
    <source>
        <strain evidence="1">Bd21</strain>
    </source>
</reference>
<evidence type="ECO:0000313" key="2">
    <source>
        <dbReference type="EnsemblPlants" id="PNT75874"/>
    </source>
</evidence>
<organism evidence="1">
    <name type="scientific">Brachypodium distachyon</name>
    <name type="common">Purple false brome</name>
    <name type="synonym">Trachynia distachya</name>
    <dbReference type="NCBI Taxonomy" id="15368"/>
    <lineage>
        <taxon>Eukaryota</taxon>
        <taxon>Viridiplantae</taxon>
        <taxon>Streptophyta</taxon>
        <taxon>Embryophyta</taxon>
        <taxon>Tracheophyta</taxon>
        <taxon>Spermatophyta</taxon>
        <taxon>Magnoliopsida</taxon>
        <taxon>Liliopsida</taxon>
        <taxon>Poales</taxon>
        <taxon>Poaceae</taxon>
        <taxon>BOP clade</taxon>
        <taxon>Pooideae</taxon>
        <taxon>Stipodae</taxon>
        <taxon>Brachypodieae</taxon>
        <taxon>Brachypodium</taxon>
    </lineage>
</organism>
<gene>
    <name evidence="1" type="ORF">BRADI_1g39924v3</name>
</gene>
<evidence type="ECO:0000313" key="3">
    <source>
        <dbReference type="Proteomes" id="UP000008810"/>
    </source>
</evidence>
<dbReference type="OrthoDB" id="694638at2759"/>
<keyword evidence="3" id="KW-1185">Reference proteome</keyword>
<dbReference type="AlphaFoldDB" id="A0A2K2DNM0"/>